<sequence>MKGFIAVVALALLAGCSQLGFLQSSEPAVGGWTSWTCDSEAKVLWRYADAAHKEVDVRLGGAEKVYHLKLEPGAEGSLYSDDMLAFHVKGQEGLAYWVATNDLIGRGCKAD</sequence>
<organism evidence="7">
    <name type="scientific">Pseudomonas marvdashtae</name>
    <dbReference type="NCBI Taxonomy" id="2745500"/>
    <lineage>
        <taxon>Bacteria</taxon>
        <taxon>Pseudomonadati</taxon>
        <taxon>Pseudomonadota</taxon>
        <taxon>Gammaproteobacteria</taxon>
        <taxon>Pseudomonadales</taxon>
        <taxon>Pseudomonadaceae</taxon>
        <taxon>Pseudomonas</taxon>
    </lineage>
</organism>
<evidence type="ECO:0000313" key="7">
    <source>
        <dbReference type="EMBL" id="MBC3396000.1"/>
    </source>
</evidence>
<dbReference type="InterPro" id="IPR018660">
    <property type="entry name" value="MliC"/>
</dbReference>
<name>A0A923JQ11_9PSED</name>
<keyword evidence="2" id="KW-0472">Membrane</keyword>
<dbReference type="RefSeq" id="WP_186634219.1">
    <property type="nucleotide sequence ID" value="NZ_JABWQX020000001.1"/>
</dbReference>
<keyword evidence="3" id="KW-0564">Palmitate</keyword>
<evidence type="ECO:0000256" key="4">
    <source>
        <dbReference type="ARBA" id="ARBA00023288"/>
    </source>
</evidence>
<evidence type="ECO:0000313" key="9">
    <source>
        <dbReference type="Proteomes" id="UP000659438"/>
    </source>
</evidence>
<dbReference type="Pfam" id="PF09864">
    <property type="entry name" value="MliC"/>
    <property type="match status" value="1"/>
</dbReference>
<keyword evidence="4" id="KW-0449">Lipoprotein</keyword>
<dbReference type="Gene3D" id="2.40.128.200">
    <property type="match status" value="1"/>
</dbReference>
<accession>A0A923JQ11</accession>
<evidence type="ECO:0000313" key="8">
    <source>
        <dbReference type="EMBL" id="MBV4549792.1"/>
    </source>
</evidence>
<feature type="signal peptide" evidence="5">
    <location>
        <begin position="1"/>
        <end position="19"/>
    </location>
</feature>
<evidence type="ECO:0000256" key="2">
    <source>
        <dbReference type="ARBA" id="ARBA00023136"/>
    </source>
</evidence>
<dbReference type="EMBL" id="JABWQX020000001">
    <property type="protein sequence ID" value="MBV4549792.1"/>
    <property type="molecule type" value="Genomic_DNA"/>
</dbReference>
<protein>
    <submittedName>
        <fullName evidence="7">MliC family protein</fullName>
    </submittedName>
</protein>
<proteinExistence type="predicted"/>
<reference evidence="7" key="2">
    <citation type="submission" date="2020-07" db="EMBL/GenBank/DDBJ databases">
        <authorList>
            <person name="Lood C."/>
            <person name="Girard L."/>
        </authorList>
    </citation>
    <scope>NUCLEOTIDE SEQUENCE</scope>
    <source>
        <strain evidence="7">SWRI102</strain>
    </source>
</reference>
<reference evidence="7 9" key="1">
    <citation type="journal article" date="2020" name="Microorganisms">
        <title>Reliable Identification of Environmental Pseudomonas Isolates Using the rpoD Gene.</title>
        <authorList>
            <consortium name="The Broad Institute Genome Sequencing Platform"/>
            <person name="Girard L."/>
            <person name="Lood C."/>
            <person name="Rokni-Zadeh H."/>
            <person name="van Noort V."/>
            <person name="Lavigne R."/>
            <person name="De Mot R."/>
        </authorList>
    </citation>
    <scope>NUCLEOTIDE SEQUENCE</scope>
    <source>
        <strain evidence="7 9">SWRI102</strain>
    </source>
</reference>
<dbReference type="AlphaFoldDB" id="A0A923JQ11"/>
<comment type="caution">
    <text evidence="7">The sequence shown here is derived from an EMBL/GenBank/DDBJ whole genome shotgun (WGS) entry which is preliminary data.</text>
</comment>
<evidence type="ECO:0000256" key="5">
    <source>
        <dbReference type="SAM" id="SignalP"/>
    </source>
</evidence>
<gene>
    <name evidence="8" type="ORF">HU742_001325</name>
    <name evidence="7" type="ORF">HU742_12330</name>
</gene>
<feature type="domain" description="C-type lysozyme inhibitor" evidence="6">
    <location>
        <begin position="35"/>
        <end position="102"/>
    </location>
</feature>
<evidence type="ECO:0000256" key="3">
    <source>
        <dbReference type="ARBA" id="ARBA00023139"/>
    </source>
</evidence>
<dbReference type="EMBL" id="JABWQX010000003">
    <property type="protein sequence ID" value="MBC3396000.1"/>
    <property type="molecule type" value="Genomic_DNA"/>
</dbReference>
<dbReference type="InterPro" id="IPR036328">
    <property type="entry name" value="MliC_sf"/>
</dbReference>
<keyword evidence="9" id="KW-1185">Reference proteome</keyword>
<dbReference type="SUPFAM" id="SSF141488">
    <property type="entry name" value="YdhA-like"/>
    <property type="match status" value="1"/>
</dbReference>
<dbReference type="Proteomes" id="UP000659438">
    <property type="component" value="Unassembled WGS sequence"/>
</dbReference>
<reference evidence="8" key="3">
    <citation type="submission" date="2021-06" db="EMBL/GenBank/DDBJ databases">
        <title>Updating the genus Pseudomonas: Description of 43 new species and partition of the Pseudomonas putida group.</title>
        <authorList>
            <person name="Girard L."/>
            <person name="Lood C."/>
            <person name="Vandamme P."/>
            <person name="Rokni-Zadeh H."/>
            <person name="Van Noort V."/>
            <person name="Hofte M."/>
            <person name="Lavigne R."/>
            <person name="De Mot R."/>
        </authorList>
    </citation>
    <scope>NUCLEOTIDE SEQUENCE</scope>
    <source>
        <strain evidence="8">SWRI102</strain>
    </source>
</reference>
<keyword evidence="1 5" id="KW-0732">Signal</keyword>
<evidence type="ECO:0000259" key="6">
    <source>
        <dbReference type="Pfam" id="PF09864"/>
    </source>
</evidence>
<evidence type="ECO:0000256" key="1">
    <source>
        <dbReference type="ARBA" id="ARBA00022729"/>
    </source>
</evidence>
<dbReference type="PROSITE" id="PS51257">
    <property type="entry name" value="PROKAR_LIPOPROTEIN"/>
    <property type="match status" value="1"/>
</dbReference>
<feature type="chain" id="PRO_5044696811" evidence="5">
    <location>
        <begin position="20"/>
        <end position="111"/>
    </location>
</feature>